<dbReference type="EMBL" id="LSDD01000026">
    <property type="protein sequence ID" value="KXB69409.1"/>
    <property type="molecule type" value="Genomic_DNA"/>
</dbReference>
<organism evidence="1 2">
    <name type="scientific">Leptotrichia wadei</name>
    <dbReference type="NCBI Taxonomy" id="157687"/>
    <lineage>
        <taxon>Bacteria</taxon>
        <taxon>Fusobacteriati</taxon>
        <taxon>Fusobacteriota</taxon>
        <taxon>Fusobacteriia</taxon>
        <taxon>Fusobacteriales</taxon>
        <taxon>Leptotrichiaceae</taxon>
        <taxon>Leptotrichia</taxon>
    </lineage>
</organism>
<accession>A0A134ANX7</accession>
<dbReference type="Proteomes" id="UP000070483">
    <property type="component" value="Unassembled WGS sequence"/>
</dbReference>
<proteinExistence type="predicted"/>
<gene>
    <name evidence="1" type="ORF">HMPREF3180_00375</name>
</gene>
<dbReference type="PATRIC" id="fig|157687.3.peg.377"/>
<evidence type="ECO:0000313" key="1">
    <source>
        <dbReference type="EMBL" id="KXB69409.1"/>
    </source>
</evidence>
<comment type="caution">
    <text evidence="1">The sequence shown here is derived from an EMBL/GenBank/DDBJ whole genome shotgun (WGS) entry which is preliminary data.</text>
</comment>
<dbReference type="AlphaFoldDB" id="A0A134ANX7"/>
<keyword evidence="2" id="KW-1185">Reference proteome</keyword>
<name>A0A134ANX7_9FUSO</name>
<protein>
    <submittedName>
        <fullName evidence="1">Uncharacterized protein</fullName>
    </submittedName>
</protein>
<reference evidence="2" key="1">
    <citation type="submission" date="2016-01" db="EMBL/GenBank/DDBJ databases">
        <authorList>
            <person name="Mitreva M."/>
            <person name="Pepin K.H."/>
            <person name="Mihindukulasuriya K.A."/>
            <person name="Fulton R."/>
            <person name="Fronick C."/>
            <person name="O'Laughlin M."/>
            <person name="Miner T."/>
            <person name="Herter B."/>
            <person name="Rosa B.A."/>
            <person name="Cordes M."/>
            <person name="Tomlinson C."/>
            <person name="Wollam A."/>
            <person name="Palsikar V.B."/>
            <person name="Mardis E.R."/>
            <person name="Wilson R.K."/>
        </authorList>
    </citation>
    <scope>NUCLEOTIDE SEQUENCE [LARGE SCALE GENOMIC DNA]</scope>
    <source>
        <strain evidence="2">KA00185</strain>
    </source>
</reference>
<evidence type="ECO:0000313" key="2">
    <source>
        <dbReference type="Proteomes" id="UP000070483"/>
    </source>
</evidence>
<sequence>MDLFFLFFLLSLSQSSLFFSIEKEKRSERSIFKKLIEKIL</sequence>